<dbReference type="Proteomes" id="UP000823927">
    <property type="component" value="Unassembled WGS sequence"/>
</dbReference>
<reference evidence="2" key="2">
    <citation type="journal article" date="2021" name="PeerJ">
        <title>Extensive microbial diversity within the chicken gut microbiome revealed by metagenomics and culture.</title>
        <authorList>
            <person name="Gilroy R."/>
            <person name="Ravi A."/>
            <person name="Getino M."/>
            <person name="Pursley I."/>
            <person name="Horton D.L."/>
            <person name="Alikhan N.F."/>
            <person name="Baker D."/>
            <person name="Gharbi K."/>
            <person name="Hall N."/>
            <person name="Watson M."/>
            <person name="Adriaenssens E.M."/>
            <person name="Foster-Nyarko E."/>
            <person name="Jarju S."/>
            <person name="Secka A."/>
            <person name="Antonio M."/>
            <person name="Oren A."/>
            <person name="Chaudhuri R.R."/>
            <person name="La Ragione R."/>
            <person name="Hildebrand F."/>
            <person name="Pallen M.J."/>
        </authorList>
    </citation>
    <scope>NUCLEOTIDE SEQUENCE</scope>
    <source>
        <strain evidence="2">CHK178-757</strain>
    </source>
</reference>
<gene>
    <name evidence="2" type="ORF">IAB46_02120</name>
</gene>
<dbReference type="GO" id="GO:0004803">
    <property type="term" value="F:transposase activity"/>
    <property type="evidence" value="ECO:0007669"/>
    <property type="project" value="InterPro"/>
</dbReference>
<proteinExistence type="predicted"/>
<evidence type="ECO:0000313" key="3">
    <source>
        <dbReference type="Proteomes" id="UP000823927"/>
    </source>
</evidence>
<evidence type="ECO:0000259" key="1">
    <source>
        <dbReference type="Pfam" id="PF04986"/>
    </source>
</evidence>
<organism evidence="2 3">
    <name type="scientific">Candidatus Scybalocola faecigallinarum</name>
    <dbReference type="NCBI Taxonomy" id="2840941"/>
    <lineage>
        <taxon>Bacteria</taxon>
        <taxon>Bacillati</taxon>
        <taxon>Bacillota</taxon>
        <taxon>Clostridia</taxon>
        <taxon>Lachnospirales</taxon>
        <taxon>Lachnospiraceae</taxon>
        <taxon>Lachnospiraceae incertae sedis</taxon>
        <taxon>Candidatus Scybalocola (ex Gilroy et al. 2021)</taxon>
    </lineage>
</organism>
<dbReference type="AlphaFoldDB" id="A0A9D1JPP5"/>
<dbReference type="GO" id="GO:0006313">
    <property type="term" value="P:DNA transposition"/>
    <property type="evidence" value="ECO:0007669"/>
    <property type="project" value="InterPro"/>
</dbReference>
<name>A0A9D1JPP5_9FIRM</name>
<dbReference type="Pfam" id="PF04986">
    <property type="entry name" value="Y2_Tnp"/>
    <property type="match status" value="1"/>
</dbReference>
<reference evidence="2" key="1">
    <citation type="submission" date="2020-10" db="EMBL/GenBank/DDBJ databases">
        <authorList>
            <person name="Gilroy R."/>
        </authorList>
    </citation>
    <scope>NUCLEOTIDE SEQUENCE</scope>
    <source>
        <strain evidence="2">CHK178-757</strain>
    </source>
</reference>
<sequence length="40" mass="4830">MFLTFGRNLKWNSHIHCHISEGGYRETAQSFMYILYQVHI</sequence>
<protein>
    <submittedName>
        <fullName evidence="2">Transposase</fullName>
    </submittedName>
</protein>
<dbReference type="EMBL" id="DVIT01000011">
    <property type="protein sequence ID" value="HIS46348.1"/>
    <property type="molecule type" value="Genomic_DNA"/>
</dbReference>
<dbReference type="InterPro" id="IPR007069">
    <property type="entry name" value="Transposase_32"/>
</dbReference>
<evidence type="ECO:0000313" key="2">
    <source>
        <dbReference type="EMBL" id="HIS46348.1"/>
    </source>
</evidence>
<dbReference type="GO" id="GO:0003677">
    <property type="term" value="F:DNA binding"/>
    <property type="evidence" value="ECO:0007669"/>
    <property type="project" value="InterPro"/>
</dbReference>
<feature type="domain" description="Transposase IS801/IS1294" evidence="1">
    <location>
        <begin position="4"/>
        <end position="29"/>
    </location>
</feature>
<accession>A0A9D1JPP5</accession>
<comment type="caution">
    <text evidence="2">The sequence shown here is derived from an EMBL/GenBank/DDBJ whole genome shotgun (WGS) entry which is preliminary data.</text>
</comment>